<name>A0A564UX14_9FIRM</name>
<organism evidence="2 3">
    <name type="scientific">Dorea longicatena</name>
    <dbReference type="NCBI Taxonomy" id="88431"/>
    <lineage>
        <taxon>Bacteria</taxon>
        <taxon>Bacillati</taxon>
        <taxon>Bacillota</taxon>
        <taxon>Clostridia</taxon>
        <taxon>Lachnospirales</taxon>
        <taxon>Lachnospiraceae</taxon>
        <taxon>Dorea</taxon>
    </lineage>
</organism>
<feature type="transmembrane region" description="Helical" evidence="1">
    <location>
        <begin position="20"/>
        <end position="43"/>
    </location>
</feature>
<reference evidence="2 3" key="1">
    <citation type="submission" date="2019-07" db="EMBL/GenBank/DDBJ databases">
        <authorList>
            <person name="Hibberd C M."/>
            <person name="Gehrig L. J."/>
            <person name="Chang H.-W."/>
            <person name="Venkatesh S."/>
        </authorList>
    </citation>
    <scope>NUCLEOTIDE SEQUENCE [LARGE SCALE GENOMIC DNA]</scope>
    <source>
        <strain evidence="2">Dorea_longicatena_SSTS_Bg7063</strain>
    </source>
</reference>
<dbReference type="AlphaFoldDB" id="A0A564UX14"/>
<accession>A0A564UX14</accession>
<feature type="transmembrane region" description="Helical" evidence="1">
    <location>
        <begin position="152"/>
        <end position="171"/>
    </location>
</feature>
<dbReference type="EMBL" id="CABHNM010000080">
    <property type="protein sequence ID" value="VUX24097.1"/>
    <property type="molecule type" value="Genomic_DNA"/>
</dbReference>
<feature type="transmembrane region" description="Helical" evidence="1">
    <location>
        <begin position="209"/>
        <end position="227"/>
    </location>
</feature>
<evidence type="ECO:0000313" key="3">
    <source>
        <dbReference type="Proteomes" id="UP000398619"/>
    </source>
</evidence>
<feature type="transmembrane region" description="Helical" evidence="1">
    <location>
        <begin position="63"/>
        <end position="82"/>
    </location>
</feature>
<keyword evidence="1" id="KW-0472">Membrane</keyword>
<feature type="transmembrane region" description="Helical" evidence="1">
    <location>
        <begin position="108"/>
        <end position="132"/>
    </location>
</feature>
<proteinExistence type="predicted"/>
<dbReference type="Proteomes" id="UP000398619">
    <property type="component" value="Unassembled WGS sequence"/>
</dbReference>
<keyword evidence="1" id="KW-0812">Transmembrane</keyword>
<evidence type="ECO:0000313" key="2">
    <source>
        <dbReference type="EMBL" id="VUX24097.1"/>
    </source>
</evidence>
<dbReference type="RefSeq" id="WP_144101919.1">
    <property type="nucleotide sequence ID" value="NZ_CABHNM010000080.1"/>
</dbReference>
<evidence type="ECO:0000256" key="1">
    <source>
        <dbReference type="SAM" id="Phobius"/>
    </source>
</evidence>
<sequence length="235" mass="26191">MIRKLIYLEIKKYQLKTYFLAIGIISLVILIFLYTFALIAYAGGEVDAIEFSTYENIWTLINALQTVAYAVLISVMFSTFIIKEYAGKLNLLLFTYPVDKSTLLKAKVLLVSIIGIGGMLFGSALIFLIFFISEQIFPLVPDTFSFGNIIKIWGELLLCSVYALCVGIVATKIGFIKMSVQTTIVSAIIIASCSANIISTMSYTNLPFLFLWGIMAIISTISYCTIVHKTIRMDI</sequence>
<feature type="transmembrane region" description="Helical" evidence="1">
    <location>
        <begin position="183"/>
        <end position="203"/>
    </location>
</feature>
<gene>
    <name evidence="2" type="ORF">DLSSTS7063_03365</name>
</gene>
<keyword evidence="1" id="KW-1133">Transmembrane helix</keyword>
<protein>
    <submittedName>
        <fullName evidence="2">ABC-2 family transporter protein</fullName>
    </submittedName>
</protein>